<sequence>MDAKRSIPNFANQSLLGIGQEIWGTKKISTKIGMDFGAGICDTAITIQAIAITVRNISTAVPDIAVAVWNIPNTIQNTAMAAQNTAVQDTAAAA</sequence>
<evidence type="ECO:0000313" key="1">
    <source>
        <dbReference type="EMBL" id="KAK9424308.1"/>
    </source>
</evidence>
<gene>
    <name evidence="1" type="ORF">SUNI508_13761</name>
</gene>
<comment type="caution">
    <text evidence="1">The sequence shown here is derived from an EMBL/GenBank/DDBJ whole genome shotgun (WGS) entry which is preliminary data.</text>
</comment>
<accession>A0ABR2VBN3</accession>
<evidence type="ECO:0000313" key="2">
    <source>
        <dbReference type="Proteomes" id="UP001408356"/>
    </source>
</evidence>
<dbReference type="EMBL" id="JARVKF010000044">
    <property type="protein sequence ID" value="KAK9424308.1"/>
    <property type="molecule type" value="Genomic_DNA"/>
</dbReference>
<proteinExistence type="predicted"/>
<protein>
    <submittedName>
        <fullName evidence="1">Uncharacterized protein</fullName>
    </submittedName>
</protein>
<name>A0ABR2VBN3_9PEZI</name>
<keyword evidence="2" id="KW-1185">Reference proteome</keyword>
<reference evidence="1 2" key="1">
    <citation type="journal article" date="2024" name="J. Plant Pathol.">
        <title>Sequence and assembly of the genome of Seiridium unicorne, isolate CBS 538.82, causal agent of cypress canker disease.</title>
        <authorList>
            <person name="Scali E."/>
            <person name="Rocca G.D."/>
            <person name="Danti R."/>
            <person name="Garbelotto M."/>
            <person name="Barberini S."/>
            <person name="Baroncelli R."/>
            <person name="Emiliani G."/>
        </authorList>
    </citation>
    <scope>NUCLEOTIDE SEQUENCE [LARGE SCALE GENOMIC DNA]</scope>
    <source>
        <strain evidence="1 2">BM-138-508</strain>
    </source>
</reference>
<dbReference type="Proteomes" id="UP001408356">
    <property type="component" value="Unassembled WGS sequence"/>
</dbReference>
<organism evidence="1 2">
    <name type="scientific">Seiridium unicorne</name>
    <dbReference type="NCBI Taxonomy" id="138068"/>
    <lineage>
        <taxon>Eukaryota</taxon>
        <taxon>Fungi</taxon>
        <taxon>Dikarya</taxon>
        <taxon>Ascomycota</taxon>
        <taxon>Pezizomycotina</taxon>
        <taxon>Sordariomycetes</taxon>
        <taxon>Xylariomycetidae</taxon>
        <taxon>Amphisphaeriales</taxon>
        <taxon>Sporocadaceae</taxon>
        <taxon>Seiridium</taxon>
    </lineage>
</organism>